<dbReference type="EMBL" id="UYRX01000250">
    <property type="protein sequence ID" value="VDK78561.1"/>
    <property type="molecule type" value="Genomic_DNA"/>
</dbReference>
<evidence type="ECO:0000256" key="1">
    <source>
        <dbReference type="SAM" id="MobiDB-lite"/>
    </source>
</evidence>
<organism evidence="2 3">
    <name type="scientific">Litomosoides sigmodontis</name>
    <name type="common">Filarial nematode worm</name>
    <dbReference type="NCBI Taxonomy" id="42156"/>
    <lineage>
        <taxon>Eukaryota</taxon>
        <taxon>Metazoa</taxon>
        <taxon>Ecdysozoa</taxon>
        <taxon>Nematoda</taxon>
        <taxon>Chromadorea</taxon>
        <taxon>Rhabditida</taxon>
        <taxon>Spirurina</taxon>
        <taxon>Spiruromorpha</taxon>
        <taxon>Filarioidea</taxon>
        <taxon>Onchocercidae</taxon>
        <taxon>Litomosoides</taxon>
    </lineage>
</organism>
<reference evidence="2 3" key="1">
    <citation type="submission" date="2018-08" db="EMBL/GenBank/DDBJ databases">
        <authorList>
            <person name="Laetsch R D."/>
            <person name="Stevens L."/>
            <person name="Kumar S."/>
            <person name="Blaxter L. M."/>
        </authorList>
    </citation>
    <scope>NUCLEOTIDE SEQUENCE [LARGE SCALE GENOMIC DNA]</scope>
</reference>
<sequence>MIWRRRLSQLNLVLDTRSMTPMCSSLFEFITSIPGSIGSVVYDGDGGGGGGDDDDDNDEEGDGDDCVTLSSPGVIRNARGEVTQKKHRVATGERNKLINDDIG</sequence>
<feature type="compositionally biased region" description="Acidic residues" evidence="1">
    <location>
        <begin position="51"/>
        <end position="65"/>
    </location>
</feature>
<gene>
    <name evidence="2" type="ORF">NLS_LOCUS4128</name>
</gene>
<accession>A0A3P6UMK5</accession>
<keyword evidence="3" id="KW-1185">Reference proteome</keyword>
<evidence type="ECO:0000313" key="3">
    <source>
        <dbReference type="Proteomes" id="UP000277928"/>
    </source>
</evidence>
<evidence type="ECO:0000313" key="2">
    <source>
        <dbReference type="EMBL" id="VDK78561.1"/>
    </source>
</evidence>
<proteinExistence type="predicted"/>
<protein>
    <submittedName>
        <fullName evidence="2">Uncharacterized protein</fullName>
    </submittedName>
</protein>
<name>A0A3P6UMK5_LITSI</name>
<dbReference type="AlphaFoldDB" id="A0A3P6UMK5"/>
<feature type="region of interest" description="Disordered" evidence="1">
    <location>
        <begin position="40"/>
        <end position="71"/>
    </location>
</feature>
<dbReference type="Proteomes" id="UP000277928">
    <property type="component" value="Unassembled WGS sequence"/>
</dbReference>